<feature type="region of interest" description="Disordered" evidence="1">
    <location>
        <begin position="65"/>
        <end position="94"/>
    </location>
</feature>
<dbReference type="EMBL" id="LGRX02011142">
    <property type="protein sequence ID" value="KAK3269214.1"/>
    <property type="molecule type" value="Genomic_DNA"/>
</dbReference>
<gene>
    <name evidence="2" type="ORF">CYMTET_22330</name>
</gene>
<sequence length="154" mass="16676">METVMDTAAKLLKKVSQKPQLGPTATIPRQNATAVSAGVIRKTFLVASRVVLKATEALVADWDREDEVDMLSKDEGKDEEHDSPPPKKKEASQTCDIRAGAASYEAALVVSDITQAGESAGTRQESVPRRAARAVKKTYFSKRPAAFRLFTGTL</sequence>
<keyword evidence="3" id="KW-1185">Reference proteome</keyword>
<name>A0AAE0G0E5_9CHLO</name>
<organism evidence="2 3">
    <name type="scientific">Cymbomonas tetramitiformis</name>
    <dbReference type="NCBI Taxonomy" id="36881"/>
    <lineage>
        <taxon>Eukaryota</taxon>
        <taxon>Viridiplantae</taxon>
        <taxon>Chlorophyta</taxon>
        <taxon>Pyramimonadophyceae</taxon>
        <taxon>Pyramimonadales</taxon>
        <taxon>Pyramimonadaceae</taxon>
        <taxon>Cymbomonas</taxon>
    </lineage>
</organism>
<reference evidence="2 3" key="1">
    <citation type="journal article" date="2015" name="Genome Biol. Evol.">
        <title>Comparative Genomics of a Bacterivorous Green Alga Reveals Evolutionary Causalities and Consequences of Phago-Mixotrophic Mode of Nutrition.</title>
        <authorList>
            <person name="Burns J.A."/>
            <person name="Paasch A."/>
            <person name="Narechania A."/>
            <person name="Kim E."/>
        </authorList>
    </citation>
    <scope>NUCLEOTIDE SEQUENCE [LARGE SCALE GENOMIC DNA]</scope>
    <source>
        <strain evidence="2 3">PLY_AMNH</strain>
    </source>
</reference>
<evidence type="ECO:0000256" key="1">
    <source>
        <dbReference type="SAM" id="MobiDB-lite"/>
    </source>
</evidence>
<evidence type="ECO:0000313" key="2">
    <source>
        <dbReference type="EMBL" id="KAK3269214.1"/>
    </source>
</evidence>
<feature type="compositionally biased region" description="Basic and acidic residues" evidence="1">
    <location>
        <begin position="70"/>
        <end position="91"/>
    </location>
</feature>
<dbReference type="AlphaFoldDB" id="A0AAE0G0E5"/>
<evidence type="ECO:0000313" key="3">
    <source>
        <dbReference type="Proteomes" id="UP001190700"/>
    </source>
</evidence>
<comment type="caution">
    <text evidence="2">The sequence shown here is derived from an EMBL/GenBank/DDBJ whole genome shotgun (WGS) entry which is preliminary data.</text>
</comment>
<accession>A0AAE0G0E5</accession>
<dbReference type="Proteomes" id="UP001190700">
    <property type="component" value="Unassembled WGS sequence"/>
</dbReference>
<proteinExistence type="predicted"/>
<protein>
    <submittedName>
        <fullName evidence="2">Uncharacterized protein</fullName>
    </submittedName>
</protein>